<name>A0A1Z4LV00_9CYAN</name>
<dbReference type="OrthoDB" id="515968at2"/>
<feature type="region of interest" description="Disordered" evidence="1">
    <location>
        <begin position="79"/>
        <end position="98"/>
    </location>
</feature>
<organism evidence="2 3">
    <name type="scientific">Calothrix parasitica NIES-267</name>
    <dbReference type="NCBI Taxonomy" id="1973488"/>
    <lineage>
        <taxon>Bacteria</taxon>
        <taxon>Bacillati</taxon>
        <taxon>Cyanobacteriota</taxon>
        <taxon>Cyanophyceae</taxon>
        <taxon>Nostocales</taxon>
        <taxon>Calotrichaceae</taxon>
        <taxon>Calothrix</taxon>
    </lineage>
</organism>
<dbReference type="AlphaFoldDB" id="A0A1Z4LV00"/>
<dbReference type="Proteomes" id="UP000218418">
    <property type="component" value="Chromosome"/>
</dbReference>
<sequence>MKSIQIFTSACRNCRHFAPQGRRGGVCQQLGAPVRGSWKACSLAVPPFAPSWESLEDAWSLPDAARVLAESSDNLALTSAEPEVEKASTPVKAEALLS</sequence>
<keyword evidence="3" id="KW-1185">Reference proteome</keyword>
<reference evidence="2 3" key="1">
    <citation type="submission" date="2017-06" db="EMBL/GenBank/DDBJ databases">
        <title>Genome sequencing of cyanobaciteial culture collection at National Institute for Environmental Studies (NIES).</title>
        <authorList>
            <person name="Hirose Y."/>
            <person name="Shimura Y."/>
            <person name="Fujisawa T."/>
            <person name="Nakamura Y."/>
            <person name="Kawachi M."/>
        </authorList>
    </citation>
    <scope>NUCLEOTIDE SEQUENCE [LARGE SCALE GENOMIC DNA]</scope>
    <source>
        <strain evidence="2 3">NIES-267</strain>
    </source>
</reference>
<evidence type="ECO:0000256" key="1">
    <source>
        <dbReference type="SAM" id="MobiDB-lite"/>
    </source>
</evidence>
<gene>
    <name evidence="2" type="ORF">NIES267_45020</name>
</gene>
<protein>
    <submittedName>
        <fullName evidence="2">Uncharacterized protein</fullName>
    </submittedName>
</protein>
<proteinExistence type="predicted"/>
<evidence type="ECO:0000313" key="2">
    <source>
        <dbReference type="EMBL" id="BAY85004.1"/>
    </source>
</evidence>
<accession>A0A1Z4LV00</accession>
<dbReference type="EMBL" id="AP018227">
    <property type="protein sequence ID" value="BAY85004.1"/>
    <property type="molecule type" value="Genomic_DNA"/>
</dbReference>
<evidence type="ECO:0000313" key="3">
    <source>
        <dbReference type="Proteomes" id="UP000218418"/>
    </source>
</evidence>